<organism evidence="2 3">
    <name type="scientific">Halorubrum glutamatedens</name>
    <dbReference type="NCBI Taxonomy" id="2707018"/>
    <lineage>
        <taxon>Archaea</taxon>
        <taxon>Methanobacteriati</taxon>
        <taxon>Methanobacteriota</taxon>
        <taxon>Stenosarchaea group</taxon>
        <taxon>Halobacteria</taxon>
        <taxon>Halobacteriales</taxon>
        <taxon>Haloferacaceae</taxon>
        <taxon>Halorubrum</taxon>
    </lineage>
</organism>
<gene>
    <name evidence="2" type="ORF">ACFPJA_17995</name>
</gene>
<comment type="caution">
    <text evidence="2">The sequence shown here is derived from an EMBL/GenBank/DDBJ whole genome shotgun (WGS) entry which is preliminary data.</text>
</comment>
<evidence type="ECO:0000313" key="3">
    <source>
        <dbReference type="Proteomes" id="UP001596145"/>
    </source>
</evidence>
<name>A0ABD5QWZ9_9EURY</name>
<keyword evidence="3" id="KW-1185">Reference proteome</keyword>
<reference evidence="2 3" key="1">
    <citation type="journal article" date="2019" name="Int. J. Syst. Evol. Microbiol.">
        <title>The Global Catalogue of Microorganisms (GCM) 10K type strain sequencing project: providing services to taxonomists for standard genome sequencing and annotation.</title>
        <authorList>
            <consortium name="The Broad Institute Genomics Platform"/>
            <consortium name="The Broad Institute Genome Sequencing Center for Infectious Disease"/>
            <person name="Wu L."/>
            <person name="Ma J."/>
        </authorList>
    </citation>
    <scope>NUCLEOTIDE SEQUENCE [LARGE SCALE GENOMIC DNA]</scope>
    <source>
        <strain evidence="2 3">CGMCC 1.16026</strain>
    </source>
</reference>
<dbReference type="RefSeq" id="WP_275263276.1">
    <property type="nucleotide sequence ID" value="NZ_JBHSKV010000029.1"/>
</dbReference>
<protein>
    <submittedName>
        <fullName evidence="2">Uncharacterized protein</fullName>
    </submittedName>
</protein>
<proteinExistence type="predicted"/>
<sequence>MDETPACKPLSEIDESEEPTLRELQQTAIGSVETVLSDTEFPI</sequence>
<evidence type="ECO:0000256" key="1">
    <source>
        <dbReference type="SAM" id="MobiDB-lite"/>
    </source>
</evidence>
<dbReference type="Proteomes" id="UP001596145">
    <property type="component" value="Unassembled WGS sequence"/>
</dbReference>
<dbReference type="EMBL" id="JBHSKV010000029">
    <property type="protein sequence ID" value="MFC5136595.1"/>
    <property type="molecule type" value="Genomic_DNA"/>
</dbReference>
<evidence type="ECO:0000313" key="2">
    <source>
        <dbReference type="EMBL" id="MFC5136595.1"/>
    </source>
</evidence>
<feature type="region of interest" description="Disordered" evidence="1">
    <location>
        <begin position="1"/>
        <end position="22"/>
    </location>
</feature>
<dbReference type="AlphaFoldDB" id="A0ABD5QWZ9"/>
<accession>A0ABD5QWZ9</accession>